<accession>A0ACC0G6N2</accession>
<name>A0ACC0G6N2_9ERIC</name>
<organism evidence="1 2">
    <name type="scientific">Camellia lanceoleosa</name>
    <dbReference type="NCBI Taxonomy" id="1840588"/>
    <lineage>
        <taxon>Eukaryota</taxon>
        <taxon>Viridiplantae</taxon>
        <taxon>Streptophyta</taxon>
        <taxon>Embryophyta</taxon>
        <taxon>Tracheophyta</taxon>
        <taxon>Spermatophyta</taxon>
        <taxon>Magnoliopsida</taxon>
        <taxon>eudicotyledons</taxon>
        <taxon>Gunneridae</taxon>
        <taxon>Pentapetalae</taxon>
        <taxon>asterids</taxon>
        <taxon>Ericales</taxon>
        <taxon>Theaceae</taxon>
        <taxon>Camellia</taxon>
    </lineage>
</organism>
<keyword evidence="2" id="KW-1185">Reference proteome</keyword>
<proteinExistence type="predicted"/>
<protein>
    <submittedName>
        <fullName evidence="1">Uncharacterized protein</fullName>
    </submittedName>
</protein>
<sequence>MDFWNAKNEARASWVWASILKGRKVLNRGVRWQVINGKSIKFWKDKWVASSKKFRVKSLKPSGCSLSIVSEPINSASKCWNKTVLHSLVSHEEVEEICAIPIAIEDQNDRLIWHHDPKGTSSIKSGYIVEIEYQQHEVGD</sequence>
<gene>
    <name evidence="1" type="ORF">LOK49_LG10G00769</name>
</gene>
<evidence type="ECO:0000313" key="2">
    <source>
        <dbReference type="Proteomes" id="UP001060215"/>
    </source>
</evidence>
<dbReference type="EMBL" id="CM045767">
    <property type="protein sequence ID" value="KAI7996494.1"/>
    <property type="molecule type" value="Genomic_DNA"/>
</dbReference>
<evidence type="ECO:0000313" key="1">
    <source>
        <dbReference type="EMBL" id="KAI7996494.1"/>
    </source>
</evidence>
<comment type="caution">
    <text evidence="1">The sequence shown here is derived from an EMBL/GenBank/DDBJ whole genome shotgun (WGS) entry which is preliminary data.</text>
</comment>
<reference evidence="1 2" key="1">
    <citation type="journal article" date="2022" name="Plant J.">
        <title>Chromosome-level genome of Camellia lanceoleosa provides a valuable resource for understanding genome evolution and self-incompatibility.</title>
        <authorList>
            <person name="Gong W."/>
            <person name="Xiao S."/>
            <person name="Wang L."/>
            <person name="Liao Z."/>
            <person name="Chang Y."/>
            <person name="Mo W."/>
            <person name="Hu G."/>
            <person name="Li W."/>
            <person name="Zhao G."/>
            <person name="Zhu H."/>
            <person name="Hu X."/>
            <person name="Ji K."/>
            <person name="Xiang X."/>
            <person name="Song Q."/>
            <person name="Yuan D."/>
            <person name="Jin S."/>
            <person name="Zhang L."/>
        </authorList>
    </citation>
    <scope>NUCLEOTIDE SEQUENCE [LARGE SCALE GENOMIC DNA]</scope>
    <source>
        <strain evidence="1">SQ_2022a</strain>
    </source>
</reference>
<dbReference type="Proteomes" id="UP001060215">
    <property type="component" value="Chromosome 10"/>
</dbReference>